<dbReference type="InterPro" id="IPR036514">
    <property type="entry name" value="SGNH_hydro_sf"/>
</dbReference>
<proteinExistence type="predicted"/>
<evidence type="ECO:0000313" key="2">
    <source>
        <dbReference type="EMBL" id="ADB39708.1"/>
    </source>
</evidence>
<dbReference type="STRING" id="504472.Slin_3706"/>
<organism evidence="2 3">
    <name type="scientific">Spirosoma linguale (strain ATCC 33905 / DSM 74 / LMG 10896 / Claus 1)</name>
    <dbReference type="NCBI Taxonomy" id="504472"/>
    <lineage>
        <taxon>Bacteria</taxon>
        <taxon>Pseudomonadati</taxon>
        <taxon>Bacteroidota</taxon>
        <taxon>Cytophagia</taxon>
        <taxon>Cytophagales</taxon>
        <taxon>Cytophagaceae</taxon>
        <taxon>Spirosoma</taxon>
    </lineage>
</organism>
<dbReference type="RefSeq" id="WP_012928224.1">
    <property type="nucleotide sequence ID" value="NC_013730.1"/>
</dbReference>
<dbReference type="InterPro" id="IPR014982">
    <property type="entry name" value="GSCFA"/>
</dbReference>
<reference evidence="2 3" key="1">
    <citation type="journal article" date="2010" name="Stand. Genomic Sci.">
        <title>Complete genome sequence of Spirosoma linguale type strain (1).</title>
        <authorList>
            <person name="Lail K."/>
            <person name="Sikorski J."/>
            <person name="Saunders E."/>
            <person name="Lapidus A."/>
            <person name="Glavina Del Rio T."/>
            <person name="Copeland A."/>
            <person name="Tice H."/>
            <person name="Cheng J.-F."/>
            <person name="Lucas S."/>
            <person name="Nolan M."/>
            <person name="Bruce D."/>
            <person name="Goodwin L."/>
            <person name="Pitluck S."/>
            <person name="Ivanova N."/>
            <person name="Mavromatis K."/>
            <person name="Ovchinnikova G."/>
            <person name="Pati A."/>
            <person name="Chen A."/>
            <person name="Palaniappan K."/>
            <person name="Land M."/>
            <person name="Hauser L."/>
            <person name="Chang Y.-J."/>
            <person name="Jeffries C.D."/>
            <person name="Chain P."/>
            <person name="Brettin T."/>
            <person name="Detter J.C."/>
            <person name="Schuetze A."/>
            <person name="Rohde M."/>
            <person name="Tindall B.J."/>
            <person name="Goeker M."/>
            <person name="Bristow J."/>
            <person name="Eisen J.A."/>
            <person name="Markowitz V."/>
            <person name="Hugenholtz P."/>
            <person name="Kyrpides N.C."/>
            <person name="Klenk H.-P."/>
            <person name="Chen F."/>
        </authorList>
    </citation>
    <scope>NUCLEOTIDE SEQUENCE [LARGE SCALE GENOMIC DNA]</scope>
    <source>
        <strain evidence="3">ATCC 33905 / DSM 74 / LMG 10896 / Claus 1</strain>
    </source>
</reference>
<dbReference type="AlphaFoldDB" id="D2QBX3"/>
<protein>
    <submittedName>
        <fullName evidence="2">GSCFA domain protein</fullName>
    </submittedName>
</protein>
<name>D2QBX3_SPILD</name>
<dbReference type="SUPFAM" id="SSF52266">
    <property type="entry name" value="SGNH hydrolase"/>
    <property type="match status" value="1"/>
</dbReference>
<dbReference type="eggNOG" id="COG0455">
    <property type="taxonomic scope" value="Bacteria"/>
</dbReference>
<gene>
    <name evidence="2" type="ordered locus">Slin_3706</name>
</gene>
<accession>D2QBX3</accession>
<evidence type="ECO:0000313" key="3">
    <source>
        <dbReference type="Proteomes" id="UP000002028"/>
    </source>
</evidence>
<dbReference type="HOGENOM" id="CLU_049172_1_0_10"/>
<dbReference type="KEGG" id="sli:Slin_3706"/>
<feature type="domain" description="GSCFA" evidence="1">
    <location>
        <begin position="37"/>
        <end position="300"/>
    </location>
</feature>
<keyword evidence="3" id="KW-1185">Reference proteome</keyword>
<dbReference type="GO" id="GO:0016788">
    <property type="term" value="F:hydrolase activity, acting on ester bonds"/>
    <property type="evidence" value="ECO:0007669"/>
    <property type="project" value="UniProtKB-ARBA"/>
</dbReference>
<dbReference type="EMBL" id="CP001769">
    <property type="protein sequence ID" value="ADB39708.1"/>
    <property type="molecule type" value="Genomic_DNA"/>
</dbReference>
<dbReference type="Pfam" id="PF08885">
    <property type="entry name" value="GSCFA"/>
    <property type="match status" value="1"/>
</dbReference>
<dbReference type="Gene3D" id="3.40.50.1110">
    <property type="entry name" value="SGNH hydrolase"/>
    <property type="match status" value="1"/>
</dbReference>
<sequence>MKFKKWRPLPNGMNYDGGIFFTPEFDHRIIIDSDDGIFTIGSCFARNIEACLNPSFKVPSYILSDNIPEDIRIIENNPTRNRVLWHRYNVFSILHSIEWSLCPPTGFSRLMKVDNTGFVDPYAGCRDILQQKDAERLVNWADDTFKQIRECRVIIITLGLSEVWEDRETGLVMNCSPLMEMWRTYPERFTKRVVSCFETVEQLENIYALLKRYCPDDFKVIVTVSPIPLANSFRDVDVAVANTASKSILRAAAEEWTSRHQNVHYFPSYEIILNSRQEAVWTEDFRHPNVESIRHVMKVFFNHFIEKRTIQ</sequence>
<evidence type="ECO:0000259" key="1">
    <source>
        <dbReference type="Pfam" id="PF08885"/>
    </source>
</evidence>
<dbReference type="Proteomes" id="UP000002028">
    <property type="component" value="Chromosome"/>
</dbReference>